<evidence type="ECO:0000313" key="4">
    <source>
        <dbReference type="Proteomes" id="UP000192042"/>
    </source>
</evidence>
<organism evidence="3 4">
    <name type="scientific">Nitrospira japonica</name>
    <dbReference type="NCBI Taxonomy" id="1325564"/>
    <lineage>
        <taxon>Bacteria</taxon>
        <taxon>Pseudomonadati</taxon>
        <taxon>Nitrospirota</taxon>
        <taxon>Nitrospiria</taxon>
        <taxon>Nitrospirales</taxon>
        <taxon>Nitrospiraceae</taxon>
        <taxon>Nitrospira</taxon>
    </lineage>
</organism>
<dbReference type="STRING" id="1325564.NSJP_0225"/>
<dbReference type="GO" id="GO:0042597">
    <property type="term" value="C:periplasmic space"/>
    <property type="evidence" value="ECO:0007669"/>
    <property type="project" value="InterPro"/>
</dbReference>
<dbReference type="OrthoDB" id="9799297at2"/>
<evidence type="ECO:0000256" key="2">
    <source>
        <dbReference type="SAM" id="SignalP"/>
    </source>
</evidence>
<feature type="region of interest" description="Disordered" evidence="1">
    <location>
        <begin position="151"/>
        <end position="206"/>
    </location>
</feature>
<evidence type="ECO:0008006" key="5">
    <source>
        <dbReference type="Google" id="ProtNLM"/>
    </source>
</evidence>
<dbReference type="AlphaFoldDB" id="A0A1W1I099"/>
<reference evidence="3 4" key="1">
    <citation type="submission" date="2017-03" db="EMBL/GenBank/DDBJ databases">
        <authorList>
            <person name="Afonso C.L."/>
            <person name="Miller P.J."/>
            <person name="Scott M.A."/>
            <person name="Spackman E."/>
            <person name="Goraichik I."/>
            <person name="Dimitrov K.M."/>
            <person name="Suarez D.L."/>
            <person name="Swayne D.E."/>
        </authorList>
    </citation>
    <scope>NUCLEOTIDE SEQUENCE [LARGE SCALE GENOMIC DNA]</scope>
    <source>
        <strain evidence="3">Genome sequencing of Nitrospira japonica strain NJ11</strain>
    </source>
</reference>
<feature type="compositionally biased region" description="Basic and acidic residues" evidence="1">
    <location>
        <begin position="154"/>
        <end position="178"/>
    </location>
</feature>
<proteinExistence type="predicted"/>
<gene>
    <name evidence="3" type="ORF">NSJP_0225</name>
</gene>
<dbReference type="EMBL" id="LT828648">
    <property type="protein sequence ID" value="SLM46397.1"/>
    <property type="molecule type" value="Genomic_DNA"/>
</dbReference>
<dbReference type="Pfam" id="PF07813">
    <property type="entry name" value="LTXXQ"/>
    <property type="match status" value="1"/>
</dbReference>
<keyword evidence="4" id="KW-1185">Reference proteome</keyword>
<name>A0A1W1I099_9BACT</name>
<dbReference type="RefSeq" id="WP_080885090.1">
    <property type="nucleotide sequence ID" value="NZ_LT828648.1"/>
</dbReference>
<dbReference type="KEGG" id="nja:NSJP_0225"/>
<accession>A0A1W1I099</accession>
<dbReference type="InterPro" id="IPR012899">
    <property type="entry name" value="LTXXQ"/>
</dbReference>
<protein>
    <recommendedName>
        <fullName evidence="5">Periplasmic heavy metal sensor</fullName>
    </recommendedName>
</protein>
<evidence type="ECO:0000313" key="3">
    <source>
        <dbReference type="EMBL" id="SLM46397.1"/>
    </source>
</evidence>
<dbReference type="Proteomes" id="UP000192042">
    <property type="component" value="Chromosome I"/>
</dbReference>
<evidence type="ECO:0000256" key="1">
    <source>
        <dbReference type="SAM" id="MobiDB-lite"/>
    </source>
</evidence>
<sequence length="206" mass="22204">MKKGIRNVMTLGAASAFTLALATSGVWANEPGYGKDGHGGGEHGGMRGHGMGMMHSSAGHLIRHLLKHEKEIGLTPDQVTKLKEIQLNLDKTRIKSEADIQVAEREIKALTDNEKSDLGAIEAKLKQSEDLQVALRMTSIKTRREVLALLTPEQRQKEQAEHEKMMQQHKEGGKDGKNPHGGGMGNPHGGMTPGHPPKAADAPPAN</sequence>
<dbReference type="Gene3D" id="1.20.120.1490">
    <property type="match status" value="1"/>
</dbReference>
<feature type="signal peptide" evidence="2">
    <location>
        <begin position="1"/>
        <end position="28"/>
    </location>
</feature>
<feature type="compositionally biased region" description="Gly residues" evidence="1">
    <location>
        <begin position="179"/>
        <end position="192"/>
    </location>
</feature>
<feature type="chain" id="PRO_5012845469" description="Periplasmic heavy metal sensor" evidence="2">
    <location>
        <begin position="29"/>
        <end position="206"/>
    </location>
</feature>
<keyword evidence="2" id="KW-0732">Signal</keyword>